<dbReference type="InterPro" id="IPR029787">
    <property type="entry name" value="Nucleotide_cyclase"/>
</dbReference>
<dbReference type="InterPro" id="IPR043128">
    <property type="entry name" value="Rev_trsase/Diguanyl_cyclase"/>
</dbReference>
<dbReference type="SMART" id="SM00267">
    <property type="entry name" value="GGDEF"/>
    <property type="match status" value="1"/>
</dbReference>
<feature type="transmembrane region" description="Helical" evidence="1">
    <location>
        <begin position="15"/>
        <end position="35"/>
    </location>
</feature>
<evidence type="ECO:0000256" key="1">
    <source>
        <dbReference type="SAM" id="Phobius"/>
    </source>
</evidence>
<dbReference type="Pfam" id="PF00990">
    <property type="entry name" value="GGDEF"/>
    <property type="match status" value="1"/>
</dbReference>
<dbReference type="GO" id="GO:0052621">
    <property type="term" value="F:diguanylate cyclase activity"/>
    <property type="evidence" value="ECO:0007669"/>
    <property type="project" value="TreeGrafter"/>
</dbReference>
<gene>
    <name evidence="3" type="ORF">AWH48_18350</name>
</gene>
<proteinExistence type="predicted"/>
<name>A0A177KYT3_9BACI</name>
<dbReference type="CDD" id="cd01949">
    <property type="entry name" value="GGDEF"/>
    <property type="match status" value="1"/>
</dbReference>
<dbReference type="Proteomes" id="UP000077271">
    <property type="component" value="Unassembled WGS sequence"/>
</dbReference>
<evidence type="ECO:0000259" key="2">
    <source>
        <dbReference type="PROSITE" id="PS50887"/>
    </source>
</evidence>
<feature type="transmembrane region" description="Helical" evidence="1">
    <location>
        <begin position="41"/>
        <end position="58"/>
    </location>
</feature>
<dbReference type="AlphaFoldDB" id="A0A177KYT3"/>
<dbReference type="FunFam" id="3.30.70.270:FF:000001">
    <property type="entry name" value="Diguanylate cyclase domain protein"/>
    <property type="match status" value="1"/>
</dbReference>
<dbReference type="OrthoDB" id="9759607at2"/>
<reference evidence="3 4" key="1">
    <citation type="submission" date="2016-01" db="EMBL/GenBank/DDBJ databases">
        <title>Investigation of taxonomic status of Bacillus aminovorans.</title>
        <authorList>
            <person name="Verma A."/>
            <person name="Pal Y."/>
            <person name="Krishnamurthi S."/>
        </authorList>
    </citation>
    <scope>NUCLEOTIDE SEQUENCE [LARGE SCALE GENOMIC DNA]</scope>
    <source>
        <strain evidence="3 4">DSM 4337</strain>
    </source>
</reference>
<protein>
    <recommendedName>
        <fullName evidence="2">GGDEF domain-containing protein</fullName>
    </recommendedName>
</protein>
<keyword evidence="1" id="KW-0812">Transmembrane</keyword>
<dbReference type="SUPFAM" id="SSF55073">
    <property type="entry name" value="Nucleotide cyclase"/>
    <property type="match status" value="1"/>
</dbReference>
<organism evidence="3 4">
    <name type="scientific">Domibacillus aminovorans</name>
    <dbReference type="NCBI Taxonomy" id="29332"/>
    <lineage>
        <taxon>Bacteria</taxon>
        <taxon>Bacillati</taxon>
        <taxon>Bacillota</taxon>
        <taxon>Bacilli</taxon>
        <taxon>Bacillales</taxon>
        <taxon>Bacillaceae</taxon>
        <taxon>Domibacillus</taxon>
    </lineage>
</organism>
<sequence>MGLKVDNVLSYRGRIISVVFIAVIYLFIRGIAIMYFGRALYPFPIPVLIPLVIAWYFGKQYDKYVHLSMRDTLTGLYNRRYVLDKFPRVMTYVNRRKLNIAILLLDVNEFKAINDNYGHDYGDQVLEHLSKILCKSFGQKDIIARWGGDEFLILSTFSDEKLVINKINQFKNEIKREDWQHKSDISVSIGKATYPLEADSLKDLMAKADSNMYELKMSGKQMNATKSEESMLH</sequence>
<keyword evidence="1" id="KW-1133">Transmembrane helix</keyword>
<evidence type="ECO:0000313" key="3">
    <source>
        <dbReference type="EMBL" id="OAH58337.1"/>
    </source>
</evidence>
<keyword evidence="1" id="KW-0472">Membrane</keyword>
<dbReference type="PANTHER" id="PTHR45138">
    <property type="entry name" value="REGULATORY COMPONENTS OF SENSORY TRANSDUCTION SYSTEM"/>
    <property type="match status" value="1"/>
</dbReference>
<accession>A0A177KYT3</accession>
<dbReference type="RefSeq" id="WP_063974636.1">
    <property type="nucleotide sequence ID" value="NZ_LQWZ01000010.1"/>
</dbReference>
<dbReference type="InterPro" id="IPR050469">
    <property type="entry name" value="Diguanylate_Cyclase"/>
</dbReference>
<dbReference type="EMBL" id="LQWZ01000010">
    <property type="protein sequence ID" value="OAH58337.1"/>
    <property type="molecule type" value="Genomic_DNA"/>
</dbReference>
<dbReference type="InterPro" id="IPR000160">
    <property type="entry name" value="GGDEF_dom"/>
</dbReference>
<comment type="caution">
    <text evidence="3">The sequence shown here is derived from an EMBL/GenBank/DDBJ whole genome shotgun (WGS) entry which is preliminary data.</text>
</comment>
<dbReference type="PROSITE" id="PS50887">
    <property type="entry name" value="GGDEF"/>
    <property type="match status" value="1"/>
</dbReference>
<evidence type="ECO:0000313" key="4">
    <source>
        <dbReference type="Proteomes" id="UP000077271"/>
    </source>
</evidence>
<dbReference type="NCBIfam" id="TIGR00254">
    <property type="entry name" value="GGDEF"/>
    <property type="match status" value="1"/>
</dbReference>
<feature type="domain" description="GGDEF" evidence="2">
    <location>
        <begin position="98"/>
        <end position="228"/>
    </location>
</feature>
<dbReference type="Gene3D" id="3.30.70.270">
    <property type="match status" value="1"/>
</dbReference>
<dbReference type="PANTHER" id="PTHR45138:SF9">
    <property type="entry name" value="DIGUANYLATE CYCLASE DGCM-RELATED"/>
    <property type="match status" value="1"/>
</dbReference>